<dbReference type="OrthoDB" id="9809488at2"/>
<keyword evidence="3" id="KW-1185">Reference proteome</keyword>
<comment type="caution">
    <text evidence="2">The sequence shown here is derived from an EMBL/GenBank/DDBJ whole genome shotgun (WGS) entry which is preliminary data.</text>
</comment>
<dbReference type="AlphaFoldDB" id="A0A0D8J6U0"/>
<reference evidence="2 3" key="1">
    <citation type="submission" date="2014-09" db="EMBL/GenBank/DDBJ databases">
        <title>Draft Genome Sequence of Draconibacterium sp. JN14CK-3.</title>
        <authorList>
            <person name="Dong C."/>
            <person name="Lai Q."/>
            <person name="Shao Z."/>
        </authorList>
    </citation>
    <scope>NUCLEOTIDE SEQUENCE [LARGE SCALE GENOMIC DNA]</scope>
    <source>
        <strain evidence="2 3">JN14CK-3</strain>
    </source>
</reference>
<accession>A0A0D8J6U0</accession>
<feature type="chain" id="PRO_5002330949" description="Peptidase M23 domain-containing protein" evidence="1">
    <location>
        <begin position="21"/>
        <end position="298"/>
    </location>
</feature>
<dbReference type="InterPro" id="IPR011055">
    <property type="entry name" value="Dup_hybrid_motif"/>
</dbReference>
<sequence>MIRKLLLFLTLTLIAGITKAQYVEVQANYNSVGDCMFTATNNAKVPMFLHINFADLENTTFNEPLPYIKKVAPGFNSLFTLQRDLDADIPRFNYDIETFRSNPTADVDLDFPYLIPLEEGKSVSFFDVKSIDGFWGNDTPDSWFATGFKAAPGDAVFASRNGVVAEVVGESRSGESRYWYHTWTNSITFLQPDGTLICYHGVKYNPEQLVVGQKVFAGQKIGELANKNGELIVLIYHDSLFTKKLSFVIPQFVVNDKGKTEILNAVKLYKVYHPETILGIEMTKREKRKILQKSNIDS</sequence>
<keyword evidence="1" id="KW-0732">Signal</keyword>
<dbReference type="RefSeq" id="WP_045032990.1">
    <property type="nucleotide sequence ID" value="NZ_JRHC01000006.1"/>
</dbReference>
<feature type="signal peptide" evidence="1">
    <location>
        <begin position="1"/>
        <end position="20"/>
    </location>
</feature>
<organism evidence="2 3">
    <name type="scientific">Draconibacterium sediminis</name>
    <dbReference type="NCBI Taxonomy" id="1544798"/>
    <lineage>
        <taxon>Bacteria</taxon>
        <taxon>Pseudomonadati</taxon>
        <taxon>Bacteroidota</taxon>
        <taxon>Bacteroidia</taxon>
        <taxon>Marinilabiliales</taxon>
        <taxon>Prolixibacteraceae</taxon>
        <taxon>Draconibacterium</taxon>
    </lineage>
</organism>
<dbReference type="STRING" id="1544798.LH29_20640"/>
<name>A0A0D8J6U0_9BACT</name>
<protein>
    <recommendedName>
        <fullName evidence="4">Peptidase M23 domain-containing protein</fullName>
    </recommendedName>
</protein>
<evidence type="ECO:0000256" key="1">
    <source>
        <dbReference type="SAM" id="SignalP"/>
    </source>
</evidence>
<proteinExistence type="predicted"/>
<gene>
    <name evidence="2" type="ORF">LH29_20640</name>
</gene>
<dbReference type="Proteomes" id="UP000032544">
    <property type="component" value="Unassembled WGS sequence"/>
</dbReference>
<evidence type="ECO:0008006" key="4">
    <source>
        <dbReference type="Google" id="ProtNLM"/>
    </source>
</evidence>
<dbReference type="EMBL" id="JRHC01000006">
    <property type="protein sequence ID" value="KJF42206.1"/>
    <property type="molecule type" value="Genomic_DNA"/>
</dbReference>
<evidence type="ECO:0000313" key="3">
    <source>
        <dbReference type="Proteomes" id="UP000032544"/>
    </source>
</evidence>
<evidence type="ECO:0000313" key="2">
    <source>
        <dbReference type="EMBL" id="KJF42206.1"/>
    </source>
</evidence>
<dbReference type="Gene3D" id="2.70.70.10">
    <property type="entry name" value="Glucose Permease (Domain IIA)"/>
    <property type="match status" value="1"/>
</dbReference>